<dbReference type="Gene3D" id="1.10.220.150">
    <property type="entry name" value="Arf GTPase activating protein"/>
    <property type="match status" value="1"/>
</dbReference>
<evidence type="ECO:0000313" key="4">
    <source>
        <dbReference type="EMBL" id="VDO90001.1"/>
    </source>
</evidence>
<dbReference type="InterPro" id="IPR001164">
    <property type="entry name" value="ArfGAP_dom"/>
</dbReference>
<reference evidence="6" key="1">
    <citation type="submission" date="2016-06" db="UniProtKB">
        <authorList>
            <consortium name="WormBaseParasite"/>
        </authorList>
    </citation>
    <scope>IDENTIFICATION</scope>
</reference>
<evidence type="ECO:0000259" key="3">
    <source>
        <dbReference type="PROSITE" id="PS50115"/>
    </source>
</evidence>
<dbReference type="AlphaFoldDB" id="A0A183JPH7"/>
<proteinExistence type="predicted"/>
<dbReference type="InterPro" id="IPR038508">
    <property type="entry name" value="ArfGAP_dom_sf"/>
</dbReference>
<accession>A0A183JPH7</accession>
<evidence type="ECO:0000256" key="1">
    <source>
        <dbReference type="ARBA" id="ARBA00022771"/>
    </source>
</evidence>
<dbReference type="PROSITE" id="PS50115">
    <property type="entry name" value="ARFGAP"/>
    <property type="match status" value="1"/>
</dbReference>
<dbReference type="InterPro" id="IPR037278">
    <property type="entry name" value="ARFGAP/RecO"/>
</dbReference>
<name>A0A183JPH7_9TREM</name>
<protein>
    <submittedName>
        <fullName evidence="6">Arf-GAP domain-containing protein</fullName>
    </submittedName>
</protein>
<dbReference type="GO" id="GO:0008270">
    <property type="term" value="F:zinc ion binding"/>
    <property type="evidence" value="ECO:0007669"/>
    <property type="project" value="UniProtKB-KW"/>
</dbReference>
<dbReference type="GO" id="GO:0003924">
    <property type="term" value="F:GTPase activity"/>
    <property type="evidence" value="ECO:0007669"/>
    <property type="project" value="TreeGrafter"/>
</dbReference>
<keyword evidence="5" id="KW-1185">Reference proteome</keyword>
<reference evidence="4 5" key="2">
    <citation type="submission" date="2018-11" db="EMBL/GenBank/DDBJ databases">
        <authorList>
            <consortium name="Pathogen Informatics"/>
        </authorList>
    </citation>
    <scope>NUCLEOTIDE SEQUENCE [LARGE SCALE GENOMIC DNA]</scope>
    <source>
        <strain evidence="4">Dakar</strain>
        <strain evidence="5">Dakar, Senegal</strain>
    </source>
</reference>
<dbReference type="GO" id="GO:0005096">
    <property type="term" value="F:GTPase activator activity"/>
    <property type="evidence" value="ECO:0007669"/>
    <property type="project" value="InterPro"/>
</dbReference>
<keyword evidence="1 2" id="KW-0862">Zinc</keyword>
<evidence type="ECO:0000256" key="2">
    <source>
        <dbReference type="PROSITE-ProRule" id="PRU00288"/>
    </source>
</evidence>
<dbReference type="WBParaSite" id="SCUD_0000461401-mRNA-1">
    <property type="protein sequence ID" value="SCUD_0000461401-mRNA-1"/>
    <property type="gene ID" value="SCUD_0000461401"/>
</dbReference>
<dbReference type="PANTHER" id="PTHR45819">
    <property type="entry name" value="CENTAURIN-GAMMA-1A"/>
    <property type="match status" value="1"/>
</dbReference>
<dbReference type="PANTHER" id="PTHR45819:SF5">
    <property type="entry name" value="CENTAURIN-GAMMA-1A"/>
    <property type="match status" value="1"/>
</dbReference>
<organism evidence="6">
    <name type="scientific">Schistosoma curassoni</name>
    <dbReference type="NCBI Taxonomy" id="6186"/>
    <lineage>
        <taxon>Eukaryota</taxon>
        <taxon>Metazoa</taxon>
        <taxon>Spiralia</taxon>
        <taxon>Lophotrochozoa</taxon>
        <taxon>Platyhelminthes</taxon>
        <taxon>Trematoda</taxon>
        <taxon>Digenea</taxon>
        <taxon>Strigeidida</taxon>
        <taxon>Schistosomatoidea</taxon>
        <taxon>Schistosomatidae</taxon>
        <taxon>Schistosoma</taxon>
    </lineage>
</organism>
<dbReference type="SMART" id="SM00105">
    <property type="entry name" value="ArfGap"/>
    <property type="match status" value="1"/>
</dbReference>
<dbReference type="Proteomes" id="UP000279833">
    <property type="component" value="Unassembled WGS sequence"/>
</dbReference>
<keyword evidence="1 2" id="KW-0479">Metal-binding</keyword>
<sequence length="83" mass="9055">MVCISCSGIHRQLGTHISRIRSLHLDEWSTESVTVMSAIGNTLANSVWEAAAPINAGNLRVLSCQISISFLESSDVYNVLPWP</sequence>
<dbReference type="STRING" id="6186.A0A183JPH7"/>
<dbReference type="InterPro" id="IPR051282">
    <property type="entry name" value="Arf-GAP_GTPase_ANK_PH"/>
</dbReference>
<gene>
    <name evidence="4" type="ORF">SCUD_LOCUS4614</name>
</gene>
<dbReference type="SUPFAM" id="SSF57863">
    <property type="entry name" value="ArfGap/RecO-like zinc finger"/>
    <property type="match status" value="1"/>
</dbReference>
<keyword evidence="1 2" id="KW-0863">Zinc-finger</keyword>
<feature type="domain" description="Arf-GAP" evidence="3">
    <location>
        <begin position="1"/>
        <end position="50"/>
    </location>
</feature>
<evidence type="ECO:0000313" key="6">
    <source>
        <dbReference type="WBParaSite" id="SCUD_0000461401-mRNA-1"/>
    </source>
</evidence>
<evidence type="ECO:0000313" key="5">
    <source>
        <dbReference type="Proteomes" id="UP000279833"/>
    </source>
</evidence>
<dbReference type="EMBL" id="UZAK01006335">
    <property type="protein sequence ID" value="VDO90001.1"/>
    <property type="molecule type" value="Genomic_DNA"/>
</dbReference>
<dbReference type="Pfam" id="PF01412">
    <property type="entry name" value="ArfGap"/>
    <property type="match status" value="1"/>
</dbReference>